<evidence type="ECO:0000256" key="1">
    <source>
        <dbReference type="SAM" id="MobiDB-lite"/>
    </source>
</evidence>
<name>A0A6G1KUT5_9PEZI</name>
<organism evidence="2 3">
    <name type="scientific">Teratosphaeria nubilosa</name>
    <dbReference type="NCBI Taxonomy" id="161662"/>
    <lineage>
        <taxon>Eukaryota</taxon>
        <taxon>Fungi</taxon>
        <taxon>Dikarya</taxon>
        <taxon>Ascomycota</taxon>
        <taxon>Pezizomycotina</taxon>
        <taxon>Dothideomycetes</taxon>
        <taxon>Dothideomycetidae</taxon>
        <taxon>Mycosphaerellales</taxon>
        <taxon>Teratosphaeriaceae</taxon>
        <taxon>Teratosphaeria</taxon>
    </lineage>
</organism>
<evidence type="ECO:0000313" key="2">
    <source>
        <dbReference type="EMBL" id="KAF2764082.1"/>
    </source>
</evidence>
<reference evidence="2" key="1">
    <citation type="journal article" date="2020" name="Stud. Mycol.">
        <title>101 Dothideomycetes genomes: a test case for predicting lifestyles and emergence of pathogens.</title>
        <authorList>
            <person name="Haridas S."/>
            <person name="Albert R."/>
            <person name="Binder M."/>
            <person name="Bloem J."/>
            <person name="Labutti K."/>
            <person name="Salamov A."/>
            <person name="Andreopoulos B."/>
            <person name="Baker S."/>
            <person name="Barry K."/>
            <person name="Bills G."/>
            <person name="Bluhm B."/>
            <person name="Cannon C."/>
            <person name="Castanera R."/>
            <person name="Culley D."/>
            <person name="Daum C."/>
            <person name="Ezra D."/>
            <person name="Gonzalez J."/>
            <person name="Henrissat B."/>
            <person name="Kuo A."/>
            <person name="Liang C."/>
            <person name="Lipzen A."/>
            <person name="Lutzoni F."/>
            <person name="Magnuson J."/>
            <person name="Mondo S."/>
            <person name="Nolan M."/>
            <person name="Ohm R."/>
            <person name="Pangilinan J."/>
            <person name="Park H.-J."/>
            <person name="Ramirez L."/>
            <person name="Alfaro M."/>
            <person name="Sun H."/>
            <person name="Tritt A."/>
            <person name="Yoshinaga Y."/>
            <person name="Zwiers L.-H."/>
            <person name="Turgeon B."/>
            <person name="Goodwin S."/>
            <person name="Spatafora J."/>
            <person name="Crous P."/>
            <person name="Grigoriev I."/>
        </authorList>
    </citation>
    <scope>NUCLEOTIDE SEQUENCE</scope>
    <source>
        <strain evidence="2">CBS 116005</strain>
    </source>
</reference>
<protein>
    <submittedName>
        <fullName evidence="2">Uncharacterized protein</fullName>
    </submittedName>
</protein>
<proteinExistence type="predicted"/>
<feature type="compositionally biased region" description="Acidic residues" evidence="1">
    <location>
        <begin position="240"/>
        <end position="254"/>
    </location>
</feature>
<accession>A0A6G1KUT5</accession>
<dbReference type="AlphaFoldDB" id="A0A6G1KUT5"/>
<evidence type="ECO:0000313" key="3">
    <source>
        <dbReference type="Proteomes" id="UP000799436"/>
    </source>
</evidence>
<keyword evidence="3" id="KW-1185">Reference proteome</keyword>
<sequence>MPKHTRDLKRTFDQHALPICRFCLAEADSSLRRSLFAVKSHSVEDVPQHGKLARLSAVREILPPPALGTFQHGEMLCSDVMAPPFYARTLCLRTGIPRICEGLASDDKTTAGVWKDAGAWSDWSGSDSRARADGRSARQRWAQIKHPHPGRTGHTPEHAAVKGTSLAVEAAVFVRCRARLGDDHPVTASNRVRSYRAEEENGCPAAENDFVAYTGLNVAADDFEDLSGLHPAGDAHPNDEDLSNFDAAGDDVEDPSSLNATGDDDDADLIRSDSPGYVNCSEFEFRNIGNQTMRNLNHDLTAA</sequence>
<dbReference type="Proteomes" id="UP000799436">
    <property type="component" value="Unassembled WGS sequence"/>
</dbReference>
<dbReference type="EMBL" id="ML995941">
    <property type="protein sequence ID" value="KAF2764082.1"/>
    <property type="molecule type" value="Genomic_DNA"/>
</dbReference>
<gene>
    <name evidence="2" type="ORF">EJ03DRAFT_340051</name>
</gene>
<feature type="region of interest" description="Disordered" evidence="1">
    <location>
        <begin position="228"/>
        <end position="273"/>
    </location>
</feature>